<reference evidence="3" key="1">
    <citation type="journal article" date="2017" name="Nature">
        <title>The genome of Chenopodium quinoa.</title>
        <authorList>
            <person name="Jarvis D.E."/>
            <person name="Ho Y.S."/>
            <person name="Lightfoot D.J."/>
            <person name="Schmoeckel S.M."/>
            <person name="Li B."/>
            <person name="Borm T.J.A."/>
            <person name="Ohyanagi H."/>
            <person name="Mineta K."/>
            <person name="Michell C.T."/>
            <person name="Saber N."/>
            <person name="Kharbatia N.M."/>
            <person name="Rupper R.R."/>
            <person name="Sharp A.R."/>
            <person name="Dally N."/>
            <person name="Boughton B.A."/>
            <person name="Woo Y.H."/>
            <person name="Gao G."/>
            <person name="Schijlen E.G.W.M."/>
            <person name="Guo X."/>
            <person name="Momin A.A."/>
            <person name="Negrao S."/>
            <person name="Al-Babili S."/>
            <person name="Gehring C."/>
            <person name="Roessner U."/>
            <person name="Jung C."/>
            <person name="Murphy K."/>
            <person name="Arold S.T."/>
            <person name="Gojobori T."/>
            <person name="van der Linden C.G."/>
            <person name="van Loo E.N."/>
            <person name="Jellen E.N."/>
            <person name="Maughan P.J."/>
            <person name="Tester M."/>
        </authorList>
    </citation>
    <scope>NUCLEOTIDE SEQUENCE [LARGE SCALE GENOMIC DNA]</scope>
    <source>
        <strain evidence="3">cv. PI 614886</strain>
    </source>
</reference>
<feature type="transmembrane region" description="Helical" evidence="2">
    <location>
        <begin position="195"/>
        <end position="215"/>
    </location>
</feature>
<feature type="transmembrane region" description="Helical" evidence="2">
    <location>
        <begin position="254"/>
        <end position="276"/>
    </location>
</feature>
<feature type="transmembrane region" description="Helical" evidence="2">
    <location>
        <begin position="288"/>
        <end position="307"/>
    </location>
</feature>
<evidence type="ECO:0000313" key="3">
    <source>
        <dbReference type="EnsemblPlants" id="AUR62021888-RA:cds"/>
    </source>
</evidence>
<feature type="compositionally biased region" description="Polar residues" evidence="1">
    <location>
        <begin position="37"/>
        <end position="48"/>
    </location>
</feature>
<protein>
    <submittedName>
        <fullName evidence="3">Uncharacterized protein</fullName>
    </submittedName>
</protein>
<name>A0A803M1Q6_CHEQI</name>
<dbReference type="OMA" id="WRTGLSW"/>
<feature type="region of interest" description="Disordered" evidence="1">
    <location>
        <begin position="10"/>
        <end position="106"/>
    </location>
</feature>
<dbReference type="PANTHER" id="PTHR31963:SF17">
    <property type="entry name" value="PROTEIN, PUTATIVE (DUF3537)-RELATED"/>
    <property type="match status" value="1"/>
</dbReference>
<evidence type="ECO:0000313" key="4">
    <source>
        <dbReference type="Proteomes" id="UP000596660"/>
    </source>
</evidence>
<feature type="compositionally biased region" description="Low complexity" evidence="1">
    <location>
        <begin position="59"/>
        <end position="69"/>
    </location>
</feature>
<dbReference type="AlphaFoldDB" id="A0A803M1Q6"/>
<evidence type="ECO:0000256" key="2">
    <source>
        <dbReference type="SAM" id="Phobius"/>
    </source>
</evidence>
<organism evidence="3 4">
    <name type="scientific">Chenopodium quinoa</name>
    <name type="common">Quinoa</name>
    <dbReference type="NCBI Taxonomy" id="63459"/>
    <lineage>
        <taxon>Eukaryota</taxon>
        <taxon>Viridiplantae</taxon>
        <taxon>Streptophyta</taxon>
        <taxon>Embryophyta</taxon>
        <taxon>Tracheophyta</taxon>
        <taxon>Spermatophyta</taxon>
        <taxon>Magnoliopsida</taxon>
        <taxon>eudicotyledons</taxon>
        <taxon>Gunneridae</taxon>
        <taxon>Pentapetalae</taxon>
        <taxon>Caryophyllales</taxon>
        <taxon>Chenopodiaceae</taxon>
        <taxon>Chenopodioideae</taxon>
        <taxon>Atripliceae</taxon>
        <taxon>Chenopodium</taxon>
    </lineage>
</organism>
<reference evidence="3" key="2">
    <citation type="submission" date="2021-03" db="UniProtKB">
        <authorList>
            <consortium name="EnsemblPlants"/>
        </authorList>
    </citation>
    <scope>IDENTIFICATION</scope>
</reference>
<proteinExistence type="predicted"/>
<dbReference type="InterPro" id="IPR021924">
    <property type="entry name" value="DUF3537"/>
</dbReference>
<feature type="compositionally biased region" description="Low complexity" evidence="1">
    <location>
        <begin position="90"/>
        <end position="106"/>
    </location>
</feature>
<keyword evidence="4" id="KW-1185">Reference proteome</keyword>
<sequence length="440" mass="48647">MVIDIIIPPLVDPSAKKPEPSAAELAFSQHSGEEALLSQTSQPASFPQQGRGISATDSARGGAPPARGGLKIKGKGGKKSSVGSGGRHNQSQQSAPQAQPSAQHSHSGQQGWIKLGLRRFLFLDKLYEESDRVRFGYSIQLQRSVKILCMFVVPCFIADTAYKIWWYATGGPKIPHFGNLILSHTIACFLEQCSWLYRTSIFFLACVLYRVSCYLQILRFEDFAQVFQLETDVAMVLLEHLRIRKTLRIISHRFRTFILFTLLLVTASQFASLLVITKSDGGKVDLYTAGEVALCSVTLVTGVCICLRSAAKITHKAQAITSLAAKWHICATIDSFDAVEGQTTPITRSFSPLTFPYCTHTESDEEEGDGDDDLDNTKMVPVFANTISYQKRQALVTYLENNRAGITVYGFMLDRSYLHTIFGVELSLVLWLLSKTVGIS</sequence>
<accession>A0A803M1Q6</accession>
<keyword evidence="2" id="KW-0472">Membrane</keyword>
<keyword evidence="2" id="KW-0812">Transmembrane</keyword>
<dbReference type="PANTHER" id="PTHR31963">
    <property type="entry name" value="RAS GUANINE NUCLEOTIDE EXCHANGE FACTOR K"/>
    <property type="match status" value="1"/>
</dbReference>
<dbReference type="Proteomes" id="UP000596660">
    <property type="component" value="Unplaced"/>
</dbReference>
<dbReference type="EnsemblPlants" id="AUR62021888-RA">
    <property type="protein sequence ID" value="AUR62021888-RA:cds"/>
    <property type="gene ID" value="AUR62021888"/>
</dbReference>
<evidence type="ECO:0000256" key="1">
    <source>
        <dbReference type="SAM" id="MobiDB-lite"/>
    </source>
</evidence>
<dbReference type="Pfam" id="PF12056">
    <property type="entry name" value="DUF3537"/>
    <property type="match status" value="1"/>
</dbReference>
<dbReference type="Gramene" id="AUR62021888-RA">
    <property type="protein sequence ID" value="AUR62021888-RA:cds"/>
    <property type="gene ID" value="AUR62021888"/>
</dbReference>
<keyword evidence="2" id="KW-1133">Transmembrane helix</keyword>